<dbReference type="InterPro" id="IPR057196">
    <property type="entry name" value="DUF7874"/>
</dbReference>
<name>A0AAV0Z0E2_VICFA</name>
<dbReference type="PANTHER" id="PTHR37754:SF2">
    <property type="entry name" value="ION-BINDING PROTEIN, PUTATIVE-RELATED"/>
    <property type="match status" value="1"/>
</dbReference>
<sequence length="242" mass="26541">MGMNTSLMRGKGLSTSQVLSLAMNKLYKQFVEKDVKEFEAFHVAILDTFKTINMAISGKHYDSPTYTDVKEIFKHWKESNEEARKEMLIDFLNKNVNLNKVDESMIITAIVAPPAAMVAKRTGQRTLPQLKFMNAIPDVVFVPSATVLALIAVKILRLMFIGNGATSKAATGSLVDRVVQPSSVDNIFPPAPETTSDNLEQVIPRTASSSNATPDLVKAASDAHQLTPKGNYCALCKKVHDD</sequence>
<dbReference type="PANTHER" id="PTHR37754">
    <property type="entry name" value="CALCIUM ION-BINDING PROTEIN"/>
    <property type="match status" value="1"/>
</dbReference>
<reference evidence="1 2" key="1">
    <citation type="submission" date="2023-01" db="EMBL/GenBank/DDBJ databases">
        <authorList>
            <person name="Kreplak J."/>
        </authorList>
    </citation>
    <scope>NUCLEOTIDE SEQUENCE [LARGE SCALE GENOMIC DNA]</scope>
</reference>
<dbReference type="Proteomes" id="UP001157006">
    <property type="component" value="Chromosome 1S"/>
</dbReference>
<evidence type="ECO:0000313" key="1">
    <source>
        <dbReference type="EMBL" id="CAI8591734.1"/>
    </source>
</evidence>
<dbReference type="EMBL" id="OX451735">
    <property type="protein sequence ID" value="CAI8591734.1"/>
    <property type="molecule type" value="Genomic_DNA"/>
</dbReference>
<evidence type="ECO:0000313" key="2">
    <source>
        <dbReference type="Proteomes" id="UP001157006"/>
    </source>
</evidence>
<accession>A0AAV0Z0E2</accession>
<dbReference type="AlphaFoldDB" id="A0AAV0Z0E2"/>
<proteinExistence type="predicted"/>
<organism evidence="1 2">
    <name type="scientific">Vicia faba</name>
    <name type="common">Broad bean</name>
    <name type="synonym">Faba vulgaris</name>
    <dbReference type="NCBI Taxonomy" id="3906"/>
    <lineage>
        <taxon>Eukaryota</taxon>
        <taxon>Viridiplantae</taxon>
        <taxon>Streptophyta</taxon>
        <taxon>Embryophyta</taxon>
        <taxon>Tracheophyta</taxon>
        <taxon>Spermatophyta</taxon>
        <taxon>Magnoliopsida</taxon>
        <taxon>eudicotyledons</taxon>
        <taxon>Gunneridae</taxon>
        <taxon>Pentapetalae</taxon>
        <taxon>rosids</taxon>
        <taxon>fabids</taxon>
        <taxon>Fabales</taxon>
        <taxon>Fabaceae</taxon>
        <taxon>Papilionoideae</taxon>
        <taxon>50 kb inversion clade</taxon>
        <taxon>NPAAA clade</taxon>
        <taxon>Hologalegina</taxon>
        <taxon>IRL clade</taxon>
        <taxon>Fabeae</taxon>
        <taxon>Vicia</taxon>
    </lineage>
</organism>
<dbReference type="Pfam" id="PF25284">
    <property type="entry name" value="DUF7874"/>
    <property type="match status" value="1"/>
</dbReference>
<protein>
    <submittedName>
        <fullName evidence="1">Uncharacterized protein</fullName>
    </submittedName>
</protein>
<keyword evidence="2" id="KW-1185">Reference proteome</keyword>
<gene>
    <name evidence="1" type="ORF">VFH_I004960</name>
</gene>